<reference evidence="1 2" key="1">
    <citation type="journal article" date="2021" name="ISME Commun">
        <title>Automated analysis of genomic sequences facilitates high-throughput and comprehensive description of bacteria.</title>
        <authorList>
            <person name="Hitch T.C.A."/>
        </authorList>
    </citation>
    <scope>NUCLEOTIDE SEQUENCE [LARGE SCALE GENOMIC DNA]</scope>
    <source>
        <strain evidence="1 2">H2_18</strain>
    </source>
</reference>
<evidence type="ECO:0000313" key="2">
    <source>
        <dbReference type="Proteomes" id="UP001652394"/>
    </source>
</evidence>
<evidence type="ECO:0000313" key="1">
    <source>
        <dbReference type="EMBL" id="MCU6748081.1"/>
    </source>
</evidence>
<protein>
    <submittedName>
        <fullName evidence="1">Uncharacterized protein</fullName>
    </submittedName>
</protein>
<dbReference type="RefSeq" id="WP_267304187.1">
    <property type="nucleotide sequence ID" value="NZ_JAOQJX010000015.1"/>
</dbReference>
<name>A0ABT2TCZ4_9FIRM</name>
<proteinExistence type="predicted"/>
<accession>A0ABT2TCZ4</accession>
<comment type="caution">
    <text evidence="1">The sequence shown here is derived from an EMBL/GenBank/DDBJ whole genome shotgun (WGS) entry which is preliminary data.</text>
</comment>
<keyword evidence="2" id="KW-1185">Reference proteome</keyword>
<sequence>MTVKELMNELQKYDGNLTVLTEKKEVFGNVGCTLFTRMDKYSFLGESLPCVIISDDSNEDD</sequence>
<gene>
    <name evidence="1" type="ORF">OCV51_10525</name>
</gene>
<dbReference type="Proteomes" id="UP001652394">
    <property type="component" value="Unassembled WGS sequence"/>
</dbReference>
<dbReference type="EMBL" id="JAOQJX010000015">
    <property type="protein sequence ID" value="MCU6748081.1"/>
    <property type="molecule type" value="Genomic_DNA"/>
</dbReference>
<organism evidence="1 2">
    <name type="scientific">Faecalicatena acetigenes</name>
    <dbReference type="NCBI Taxonomy" id="2981790"/>
    <lineage>
        <taxon>Bacteria</taxon>
        <taxon>Bacillati</taxon>
        <taxon>Bacillota</taxon>
        <taxon>Clostridia</taxon>
        <taxon>Lachnospirales</taxon>
        <taxon>Lachnospiraceae</taxon>
        <taxon>Faecalicatena</taxon>
    </lineage>
</organism>